<proteinExistence type="predicted"/>
<accession>A0A645H7K4</accession>
<feature type="region of interest" description="Disordered" evidence="1">
    <location>
        <begin position="77"/>
        <end position="103"/>
    </location>
</feature>
<sequence length="103" mass="11377">MLANGEDVHPDLFGLARDLGHGVDPLRLAGRVARDGIAGDVADREDSELHLHSSWVGRIHAFASNGTDQRPELFPSWRSHRMGGDMRPGVDRDAREGLRIRMA</sequence>
<evidence type="ECO:0000313" key="2">
    <source>
        <dbReference type="EMBL" id="MPN32254.1"/>
    </source>
</evidence>
<name>A0A645H7K4_9ZZZZ</name>
<evidence type="ECO:0000256" key="1">
    <source>
        <dbReference type="SAM" id="MobiDB-lite"/>
    </source>
</evidence>
<gene>
    <name evidence="2" type="ORF">SDC9_179730</name>
</gene>
<organism evidence="2">
    <name type="scientific">bioreactor metagenome</name>
    <dbReference type="NCBI Taxonomy" id="1076179"/>
    <lineage>
        <taxon>unclassified sequences</taxon>
        <taxon>metagenomes</taxon>
        <taxon>ecological metagenomes</taxon>
    </lineage>
</organism>
<reference evidence="2" key="1">
    <citation type="submission" date="2019-08" db="EMBL/GenBank/DDBJ databases">
        <authorList>
            <person name="Kucharzyk K."/>
            <person name="Murdoch R.W."/>
            <person name="Higgins S."/>
            <person name="Loffler F."/>
        </authorList>
    </citation>
    <scope>NUCLEOTIDE SEQUENCE</scope>
</reference>
<dbReference type="EMBL" id="VSSQ01084158">
    <property type="protein sequence ID" value="MPN32254.1"/>
    <property type="molecule type" value="Genomic_DNA"/>
</dbReference>
<comment type="caution">
    <text evidence="2">The sequence shown here is derived from an EMBL/GenBank/DDBJ whole genome shotgun (WGS) entry which is preliminary data.</text>
</comment>
<dbReference type="AlphaFoldDB" id="A0A645H7K4"/>
<protein>
    <submittedName>
        <fullName evidence="2">Uncharacterized protein</fullName>
    </submittedName>
</protein>
<feature type="compositionally biased region" description="Basic and acidic residues" evidence="1">
    <location>
        <begin position="82"/>
        <end position="103"/>
    </location>
</feature>